<dbReference type="SUPFAM" id="SSF53474">
    <property type="entry name" value="alpha/beta-Hydrolases"/>
    <property type="match status" value="1"/>
</dbReference>
<accession>A0ABT9BNU8</accession>
<dbReference type="PANTHER" id="PTHR43358">
    <property type="entry name" value="ALPHA/BETA-HYDROLASE"/>
    <property type="match status" value="1"/>
</dbReference>
<name>A0ABT9BNU8_9MICO</name>
<dbReference type="InterPro" id="IPR029058">
    <property type="entry name" value="AB_hydrolase_fold"/>
</dbReference>
<dbReference type="PANTHER" id="PTHR43358:SF4">
    <property type="entry name" value="ALPHA_BETA HYDROLASE FOLD-1 DOMAIN-CONTAINING PROTEIN"/>
    <property type="match status" value="1"/>
</dbReference>
<organism evidence="2 3">
    <name type="scientific">Antiquaquibacter soli</name>
    <dbReference type="NCBI Taxonomy" id="3064523"/>
    <lineage>
        <taxon>Bacteria</taxon>
        <taxon>Bacillati</taxon>
        <taxon>Actinomycetota</taxon>
        <taxon>Actinomycetes</taxon>
        <taxon>Micrococcales</taxon>
        <taxon>Microbacteriaceae</taxon>
        <taxon>Antiquaquibacter</taxon>
    </lineage>
</organism>
<comment type="caution">
    <text evidence="2">The sequence shown here is derived from an EMBL/GenBank/DDBJ whole genome shotgun (WGS) entry which is preliminary data.</text>
</comment>
<reference evidence="2 3" key="1">
    <citation type="submission" date="2023-07" db="EMBL/GenBank/DDBJ databases">
        <title>Protaetiibacter sp. nov WY-16 isolated from soil.</title>
        <authorList>
            <person name="Liu B."/>
            <person name="Wan Y."/>
        </authorList>
    </citation>
    <scope>NUCLEOTIDE SEQUENCE [LARGE SCALE GENOMIC DNA]</scope>
    <source>
        <strain evidence="2 3">WY-16</strain>
    </source>
</reference>
<dbReference type="GO" id="GO:0016787">
    <property type="term" value="F:hydrolase activity"/>
    <property type="evidence" value="ECO:0007669"/>
    <property type="project" value="UniProtKB-KW"/>
</dbReference>
<gene>
    <name evidence="2" type="ORF">Q5716_07490</name>
</gene>
<evidence type="ECO:0000313" key="2">
    <source>
        <dbReference type="EMBL" id="MDO7882067.1"/>
    </source>
</evidence>
<evidence type="ECO:0000259" key="1">
    <source>
        <dbReference type="Pfam" id="PF12697"/>
    </source>
</evidence>
<keyword evidence="3" id="KW-1185">Reference proteome</keyword>
<dbReference type="Gene3D" id="3.40.50.1820">
    <property type="entry name" value="alpha/beta hydrolase"/>
    <property type="match status" value="1"/>
</dbReference>
<protein>
    <submittedName>
        <fullName evidence="2">Alpha/beta fold hydrolase</fullName>
    </submittedName>
</protein>
<sequence>MARTGGSWSGRRIAVVAAALALGAVALSAVGAAAAVTVYFARTVVTPPRRRAEDLRILAVTESTVTLSAAEDSLTPGEYSLWFSQDAGHARVGEILEYSAESVTRVLLGVDFGDLHSARAGRFSGWFYLSPGELGVPWEDVFVDTELGPAPAWLVPAEAPGDRWVIQVHGRAVRRQEALRAIRVFRAAGYSSLVISYRNDGDAPPSPDHRYALGDTEWRDVEAAIRFALDRGAREVVLMGWSMGGATVLQCLTRSELASVVRGVVLDSPVVDWVTALAYQAQLNRLPPFVREGVLTLLSNRWAGPITGQSAPIDLTRLDLVARAAELSVPVLILHSVDDGFVPATASEALAYARPDIVTFERFTTARHTKIWNYDRERWESAIAAWLTRLSSTSG</sequence>
<dbReference type="RefSeq" id="WP_305002452.1">
    <property type="nucleotide sequence ID" value="NZ_JAUQUB010000001.1"/>
</dbReference>
<dbReference type="Pfam" id="PF12697">
    <property type="entry name" value="Abhydrolase_6"/>
    <property type="match status" value="1"/>
</dbReference>
<dbReference type="InterPro" id="IPR000073">
    <property type="entry name" value="AB_hydrolase_1"/>
</dbReference>
<dbReference type="Proteomes" id="UP001241072">
    <property type="component" value="Unassembled WGS sequence"/>
</dbReference>
<evidence type="ECO:0000313" key="3">
    <source>
        <dbReference type="Proteomes" id="UP001241072"/>
    </source>
</evidence>
<proteinExistence type="predicted"/>
<feature type="domain" description="AB hydrolase-1" evidence="1">
    <location>
        <begin position="182"/>
        <end position="357"/>
    </location>
</feature>
<keyword evidence="2" id="KW-0378">Hydrolase</keyword>
<dbReference type="InterPro" id="IPR052920">
    <property type="entry name" value="DNA-binding_regulatory"/>
</dbReference>
<dbReference type="EMBL" id="JAUQUB010000001">
    <property type="protein sequence ID" value="MDO7882067.1"/>
    <property type="molecule type" value="Genomic_DNA"/>
</dbReference>